<evidence type="ECO:0000313" key="2">
    <source>
        <dbReference type="EMBL" id="CAD8061284.1"/>
    </source>
</evidence>
<feature type="region of interest" description="Disordered" evidence="1">
    <location>
        <begin position="647"/>
        <end position="700"/>
    </location>
</feature>
<dbReference type="OrthoDB" id="308872at2759"/>
<keyword evidence="3" id="KW-1185">Reference proteome</keyword>
<feature type="compositionally biased region" description="Basic and acidic residues" evidence="1">
    <location>
        <begin position="659"/>
        <end position="684"/>
    </location>
</feature>
<evidence type="ECO:0000313" key="3">
    <source>
        <dbReference type="Proteomes" id="UP000692954"/>
    </source>
</evidence>
<sequence>MIKPQKFDVVAILDNLKKKLQTVQFREDQNMDLLEKLKILAQVLFNSQKSEILKLIESFTKNSSENKQIFEQFTTSSCSKWFMEQLYIDQVQIILQQYLKNNQQFIGVFLQKIMNLYQLDLQVQNLSKENLGQLEIIQQEKNIQNQVEQNLVQNNQNYDISYQNLIQKEQNICQDKNQNKMNDLAGSDEQKESNYLIPQNEQSEITINQYTSLEGVYELLENKYAFYSWWPEFQKECHKCKSKEEFSSFLFRKAPILMERWTKIAGQVDTDQFNTFDDFSEIKQFNEEYEIYQLDNNNLEQAPIIENNSKISCEINDLQQEITNEFKNDIQTQNQGNQTESNQAQNSQLTKRKEFIQEKKFSQDVSEIGPIDLNQEEILENQDYFNPEFISLSQKSSANICSNNEDQIFDKEIEDNNYSNQSQSDSVILNENQTKKSFITNLEQFYKSKLVENQPQHIIPELGYMGDTKKMVEKLLFFLDFEKLDIQIEDFLTQPQINPSKMLQDFILTTYNIIKYITVHKYSTIIEVKQVGKEYLGQVIICQVNNKNQEIKKYKGPCLNVVNIVTRLIAIKKLNNKFFSEGLECVNLFSIVMSIIKRLIPGRGLFKEISEKYKKVQRPTDKQLDKIVIIQKTPKSNQEFNQNAIINKPEAQKKNHNQKKQENINRKYQEKKYAQRDQYSRKNYDNNQGNKNYNFKNSGQQNDSYEFLQQNQNNQVEQEYFANSFNKSPKFQYQSNYQGQLQNQLYEQSYNQNILNNQNQYSLQGYQGRSNNSQQQSNYYQQQNFNQQSLNLHYYPPIPIQNMYNNQNDYQMQKYPYYMNKSQSIQKGNFNLGQHSQQSQRRIQINKIILTKIDK</sequence>
<dbReference type="AlphaFoldDB" id="A0A8S1LEK0"/>
<name>A0A8S1LEK0_9CILI</name>
<evidence type="ECO:0000256" key="1">
    <source>
        <dbReference type="SAM" id="MobiDB-lite"/>
    </source>
</evidence>
<accession>A0A8S1LEK0</accession>
<reference evidence="2" key="1">
    <citation type="submission" date="2021-01" db="EMBL/GenBank/DDBJ databases">
        <authorList>
            <consortium name="Genoscope - CEA"/>
            <person name="William W."/>
        </authorList>
    </citation>
    <scope>NUCLEOTIDE SEQUENCE</scope>
</reference>
<feature type="compositionally biased region" description="Low complexity" evidence="1">
    <location>
        <begin position="685"/>
        <end position="697"/>
    </location>
</feature>
<comment type="caution">
    <text evidence="2">The sequence shown here is derived from an EMBL/GenBank/DDBJ whole genome shotgun (WGS) entry which is preliminary data.</text>
</comment>
<dbReference type="EMBL" id="CAJJDN010000015">
    <property type="protein sequence ID" value="CAD8061284.1"/>
    <property type="molecule type" value="Genomic_DNA"/>
</dbReference>
<gene>
    <name evidence="2" type="ORF">PSON_ATCC_30995.1.T0150225</name>
</gene>
<proteinExistence type="predicted"/>
<organism evidence="2 3">
    <name type="scientific">Paramecium sonneborni</name>
    <dbReference type="NCBI Taxonomy" id="65129"/>
    <lineage>
        <taxon>Eukaryota</taxon>
        <taxon>Sar</taxon>
        <taxon>Alveolata</taxon>
        <taxon>Ciliophora</taxon>
        <taxon>Intramacronucleata</taxon>
        <taxon>Oligohymenophorea</taxon>
        <taxon>Peniculida</taxon>
        <taxon>Parameciidae</taxon>
        <taxon>Paramecium</taxon>
    </lineage>
</organism>
<dbReference type="Proteomes" id="UP000692954">
    <property type="component" value="Unassembled WGS sequence"/>
</dbReference>
<protein>
    <submittedName>
        <fullName evidence="2">Uncharacterized protein</fullName>
    </submittedName>
</protein>